<dbReference type="EMBL" id="JAGMUV010000017">
    <property type="protein sequence ID" value="KAH7130913.1"/>
    <property type="molecule type" value="Genomic_DNA"/>
</dbReference>
<organism evidence="3 4">
    <name type="scientific">Dactylonectria macrodidyma</name>
    <dbReference type="NCBI Taxonomy" id="307937"/>
    <lineage>
        <taxon>Eukaryota</taxon>
        <taxon>Fungi</taxon>
        <taxon>Dikarya</taxon>
        <taxon>Ascomycota</taxon>
        <taxon>Pezizomycotina</taxon>
        <taxon>Sordariomycetes</taxon>
        <taxon>Hypocreomycetidae</taxon>
        <taxon>Hypocreales</taxon>
        <taxon>Nectriaceae</taxon>
        <taxon>Dactylonectria</taxon>
    </lineage>
</organism>
<dbReference type="InterPro" id="IPR056632">
    <property type="entry name" value="DUF7730"/>
</dbReference>
<feature type="compositionally biased region" description="Basic and acidic residues" evidence="1">
    <location>
        <begin position="72"/>
        <end position="84"/>
    </location>
</feature>
<evidence type="ECO:0000313" key="3">
    <source>
        <dbReference type="EMBL" id="KAH7130913.1"/>
    </source>
</evidence>
<evidence type="ECO:0000313" key="4">
    <source>
        <dbReference type="Proteomes" id="UP000738349"/>
    </source>
</evidence>
<feature type="region of interest" description="Disordered" evidence="1">
    <location>
        <begin position="1"/>
        <end position="93"/>
    </location>
</feature>
<name>A0A9P9E4T4_9HYPO</name>
<sequence>MMDHVDEHPGDSYSPPSPRYSPPSSAASVAESVEAPVEPSPGEQDEKREALIRQLPRLPDPRPRALTPPGFRDADADTDSDSKEGPQALFQESSAYFRLPPNIRRDIIRLAFGSLRLHLDLSYTHPDAPYELIPARHCGIDNERSREHRDGEKHNLDTNQPKAWRWWSSICHRLAPDAVGPMTRRGLVGPWGDFCRLGLAEHCLEWRDADAPSACHIGIMGWLLSCRQNYAESINLLYSTNTLTTRNEIMIMNLPQLLLPKQLAVISSLEISWPLKTRRVRNERTVTELDEDHLKIVLQLLSSEFPALRRLYLSLEEPPETWFATHLERKYVRIVEKQLDRFIKRMPTLKERAFAIPEWFFDFVYGEVASESLGNGWSHLTDSYRQVWRNIDGETSIIRIPFVNSYPHPPYHLTHAASQVPGYWILEGSSRPDPQTPLTRPSCLLEEDDPHMLIFF</sequence>
<keyword evidence="4" id="KW-1185">Reference proteome</keyword>
<feature type="compositionally biased region" description="Basic and acidic residues" evidence="1">
    <location>
        <begin position="1"/>
        <end position="10"/>
    </location>
</feature>
<dbReference type="Proteomes" id="UP000738349">
    <property type="component" value="Unassembled WGS sequence"/>
</dbReference>
<proteinExistence type="predicted"/>
<feature type="compositionally biased region" description="Low complexity" evidence="1">
    <location>
        <begin position="22"/>
        <end position="41"/>
    </location>
</feature>
<evidence type="ECO:0000259" key="2">
    <source>
        <dbReference type="Pfam" id="PF24864"/>
    </source>
</evidence>
<protein>
    <recommendedName>
        <fullName evidence="2">DUF7730 domain-containing protein</fullName>
    </recommendedName>
</protein>
<gene>
    <name evidence="3" type="ORF">EDB81DRAFT_129464</name>
</gene>
<accession>A0A9P9E4T4</accession>
<feature type="domain" description="DUF7730" evidence="2">
    <location>
        <begin position="216"/>
        <end position="329"/>
    </location>
</feature>
<dbReference type="AlphaFoldDB" id="A0A9P9E4T4"/>
<dbReference type="Pfam" id="PF24864">
    <property type="entry name" value="DUF7730"/>
    <property type="match status" value="1"/>
</dbReference>
<reference evidence="3" key="1">
    <citation type="journal article" date="2021" name="Nat. Commun.">
        <title>Genetic determinants of endophytism in the Arabidopsis root mycobiome.</title>
        <authorList>
            <person name="Mesny F."/>
            <person name="Miyauchi S."/>
            <person name="Thiergart T."/>
            <person name="Pickel B."/>
            <person name="Atanasova L."/>
            <person name="Karlsson M."/>
            <person name="Huettel B."/>
            <person name="Barry K.W."/>
            <person name="Haridas S."/>
            <person name="Chen C."/>
            <person name="Bauer D."/>
            <person name="Andreopoulos W."/>
            <person name="Pangilinan J."/>
            <person name="LaButti K."/>
            <person name="Riley R."/>
            <person name="Lipzen A."/>
            <person name="Clum A."/>
            <person name="Drula E."/>
            <person name="Henrissat B."/>
            <person name="Kohler A."/>
            <person name="Grigoriev I.V."/>
            <person name="Martin F.M."/>
            <person name="Hacquard S."/>
        </authorList>
    </citation>
    <scope>NUCLEOTIDE SEQUENCE</scope>
    <source>
        <strain evidence="3">MPI-CAGE-AT-0147</strain>
    </source>
</reference>
<dbReference type="PANTHER" id="PTHR38790">
    <property type="entry name" value="2EXR DOMAIN-CONTAINING PROTEIN-RELATED"/>
    <property type="match status" value="1"/>
</dbReference>
<comment type="caution">
    <text evidence="3">The sequence shown here is derived from an EMBL/GenBank/DDBJ whole genome shotgun (WGS) entry which is preliminary data.</text>
</comment>
<dbReference type="OrthoDB" id="515692at2759"/>
<evidence type="ECO:0000256" key="1">
    <source>
        <dbReference type="SAM" id="MobiDB-lite"/>
    </source>
</evidence>